<protein>
    <submittedName>
        <fullName evidence="1">DUF72 domain-containing protein</fullName>
    </submittedName>
</protein>
<accession>A0A418XCI6</accession>
<keyword evidence="2" id="KW-1185">Reference proteome</keyword>
<name>A0A418XCI6_9PSED</name>
<sequence>MRRKCSASTSTPKTLTSVLPYYLGCPSWSEPAWRDSLYPASARPADFLALYAQFFNAVEGNTTFYARPSAETVQRWAALMPEGFRFCAKLPRDISHAGNLAEQLGAAQAFLHLLKPLGMRLAPLWLQLPATFGPTRLAELAGFLAELGGPLAVEVRHPAFFAKGEEERALNRLLVDRGVERICLDSRALFNCQSAAPAVLDAQSKKSRLPTRPAAFTQFPQLRFIGHPELEANDRFLAPWLEKVAGWIEEGRTPYVFLHTSDNRLAPQLARRFHAQLSTRLPGLSALPELIDESAVEQLGLL</sequence>
<reference evidence="1 2" key="1">
    <citation type="submission" date="2018-09" db="EMBL/GenBank/DDBJ databases">
        <authorList>
            <person name="Zhu H."/>
        </authorList>
    </citation>
    <scope>NUCLEOTIDE SEQUENCE [LARGE SCALE GENOMIC DNA]</scope>
    <source>
        <strain evidence="1 2">K1S02-6</strain>
    </source>
</reference>
<comment type="caution">
    <text evidence="1">The sequence shown here is derived from an EMBL/GenBank/DDBJ whole genome shotgun (WGS) entry which is preliminary data.</text>
</comment>
<dbReference type="Proteomes" id="UP000284021">
    <property type="component" value="Unassembled WGS sequence"/>
</dbReference>
<dbReference type="EMBL" id="QYUR01000006">
    <property type="protein sequence ID" value="RJG10194.1"/>
    <property type="molecule type" value="Genomic_DNA"/>
</dbReference>
<dbReference type="InterPro" id="IPR002763">
    <property type="entry name" value="DUF72"/>
</dbReference>
<dbReference type="OrthoDB" id="9780310at2"/>
<dbReference type="SUPFAM" id="SSF117396">
    <property type="entry name" value="TM1631-like"/>
    <property type="match status" value="1"/>
</dbReference>
<dbReference type="PANTHER" id="PTHR30348">
    <property type="entry name" value="UNCHARACTERIZED PROTEIN YECE"/>
    <property type="match status" value="1"/>
</dbReference>
<evidence type="ECO:0000313" key="1">
    <source>
        <dbReference type="EMBL" id="RJG10194.1"/>
    </source>
</evidence>
<dbReference type="Gene3D" id="3.20.20.410">
    <property type="entry name" value="Protein of unknown function UPF0759"/>
    <property type="match status" value="1"/>
</dbReference>
<dbReference type="PANTHER" id="PTHR30348:SF9">
    <property type="entry name" value="UPF0759 PROTEIN YECE"/>
    <property type="match status" value="1"/>
</dbReference>
<proteinExistence type="predicted"/>
<organism evidence="1 2">
    <name type="scientific">Pseudomonas cavernicola</name>
    <dbReference type="NCBI Taxonomy" id="2320866"/>
    <lineage>
        <taxon>Bacteria</taxon>
        <taxon>Pseudomonadati</taxon>
        <taxon>Pseudomonadota</taxon>
        <taxon>Gammaproteobacteria</taxon>
        <taxon>Pseudomonadales</taxon>
        <taxon>Pseudomonadaceae</taxon>
        <taxon>Pseudomonas</taxon>
    </lineage>
</organism>
<dbReference type="AlphaFoldDB" id="A0A418XCI6"/>
<dbReference type="InterPro" id="IPR036520">
    <property type="entry name" value="UPF0759_sf"/>
</dbReference>
<dbReference type="RefSeq" id="WP_119955879.1">
    <property type="nucleotide sequence ID" value="NZ_QYUR01000006.1"/>
</dbReference>
<evidence type="ECO:0000313" key="2">
    <source>
        <dbReference type="Proteomes" id="UP000284021"/>
    </source>
</evidence>
<gene>
    <name evidence="1" type="ORF">D3879_19390</name>
</gene>
<dbReference type="Pfam" id="PF01904">
    <property type="entry name" value="DUF72"/>
    <property type="match status" value="1"/>
</dbReference>